<dbReference type="AlphaFoldDB" id="A0AAN8J1K5"/>
<organism evidence="1 2">
    <name type="scientific">Trichostrongylus colubriformis</name>
    <name type="common">Black scour worm</name>
    <dbReference type="NCBI Taxonomy" id="6319"/>
    <lineage>
        <taxon>Eukaryota</taxon>
        <taxon>Metazoa</taxon>
        <taxon>Ecdysozoa</taxon>
        <taxon>Nematoda</taxon>
        <taxon>Chromadorea</taxon>
        <taxon>Rhabditida</taxon>
        <taxon>Rhabditina</taxon>
        <taxon>Rhabditomorpha</taxon>
        <taxon>Strongyloidea</taxon>
        <taxon>Trichostrongylidae</taxon>
        <taxon>Trichostrongylus</taxon>
    </lineage>
</organism>
<sequence length="27" mass="2833">MSHAPCAPSDRHAAVAVAISTIPKRVF</sequence>
<proteinExistence type="predicted"/>
<keyword evidence="2" id="KW-1185">Reference proteome</keyword>
<comment type="caution">
    <text evidence="1">The sequence shown here is derived from an EMBL/GenBank/DDBJ whole genome shotgun (WGS) entry which is preliminary data.</text>
</comment>
<evidence type="ECO:0000313" key="2">
    <source>
        <dbReference type="Proteomes" id="UP001331761"/>
    </source>
</evidence>
<evidence type="ECO:0000313" key="1">
    <source>
        <dbReference type="EMBL" id="KAK5975424.1"/>
    </source>
</evidence>
<dbReference type="Proteomes" id="UP001331761">
    <property type="component" value="Unassembled WGS sequence"/>
</dbReference>
<reference evidence="1 2" key="1">
    <citation type="submission" date="2019-10" db="EMBL/GenBank/DDBJ databases">
        <title>Assembly and Annotation for the nematode Trichostrongylus colubriformis.</title>
        <authorList>
            <person name="Martin J."/>
        </authorList>
    </citation>
    <scope>NUCLEOTIDE SEQUENCE [LARGE SCALE GENOMIC DNA]</scope>
    <source>
        <strain evidence="1">G859</strain>
        <tissue evidence="1">Whole worm</tissue>
    </source>
</reference>
<accession>A0AAN8J1K5</accession>
<protein>
    <submittedName>
        <fullName evidence="1">Uncharacterized protein</fullName>
    </submittedName>
</protein>
<gene>
    <name evidence="1" type="ORF">GCK32_022605</name>
</gene>
<dbReference type="EMBL" id="WIXE01013064">
    <property type="protein sequence ID" value="KAK5975424.1"/>
    <property type="molecule type" value="Genomic_DNA"/>
</dbReference>
<name>A0AAN8J1K5_TRICO</name>